<dbReference type="InterPro" id="IPR036779">
    <property type="entry name" value="LysM_dom_sf"/>
</dbReference>
<evidence type="ECO:0000259" key="3">
    <source>
        <dbReference type="PROSITE" id="PS51782"/>
    </source>
</evidence>
<accession>A0AAN8JRH4</accession>
<dbReference type="PANTHER" id="PTHR20932:SF13">
    <property type="entry name" value="LD36653P"/>
    <property type="match status" value="1"/>
</dbReference>
<dbReference type="InterPro" id="IPR018392">
    <property type="entry name" value="LysM"/>
</dbReference>
<protein>
    <recommendedName>
        <fullName evidence="3">LysM domain-containing protein</fullName>
    </recommendedName>
</protein>
<keyword evidence="2" id="KW-0812">Transmembrane</keyword>
<reference evidence="4 5" key="1">
    <citation type="submission" date="2024-01" db="EMBL/GenBank/DDBJ databases">
        <title>The genome of the rayed Mediterranean limpet Patella caerulea (Linnaeus, 1758).</title>
        <authorList>
            <person name="Anh-Thu Weber A."/>
            <person name="Halstead-Nussloch G."/>
        </authorList>
    </citation>
    <scope>NUCLEOTIDE SEQUENCE [LARGE SCALE GENOMIC DNA]</scope>
    <source>
        <strain evidence="4">AATW-2023a</strain>
        <tissue evidence="4">Whole specimen</tissue>
    </source>
</reference>
<dbReference type="PROSITE" id="PS51782">
    <property type="entry name" value="LYSM"/>
    <property type="match status" value="1"/>
</dbReference>
<feature type="domain" description="LysM" evidence="3">
    <location>
        <begin position="89"/>
        <end position="133"/>
    </location>
</feature>
<organism evidence="4 5">
    <name type="scientific">Patella caerulea</name>
    <name type="common">Rayed Mediterranean limpet</name>
    <dbReference type="NCBI Taxonomy" id="87958"/>
    <lineage>
        <taxon>Eukaryota</taxon>
        <taxon>Metazoa</taxon>
        <taxon>Spiralia</taxon>
        <taxon>Lophotrochozoa</taxon>
        <taxon>Mollusca</taxon>
        <taxon>Gastropoda</taxon>
        <taxon>Patellogastropoda</taxon>
        <taxon>Patelloidea</taxon>
        <taxon>Patellidae</taxon>
        <taxon>Patella</taxon>
    </lineage>
</organism>
<keyword evidence="2" id="KW-1133">Transmembrane helix</keyword>
<dbReference type="Proteomes" id="UP001347796">
    <property type="component" value="Unassembled WGS sequence"/>
</dbReference>
<name>A0AAN8JRH4_PATCE</name>
<sequence>MSNYLRGTTVETSLSSPMKNKKSTNRDRAVSYNKGQVQNVKSARVYVFGESNVHEDELENGDVEMTSIRSRTKDKSSNSSQQNDEPIYFDREITDGDSLQSLSVQFSCPISELKRINHLIQDQDFFGLKYVKVPVLRYGILSEQIEQLKAQTPSSSGASYNGDLEPLIEIPNSYNYNYDDTDSAQDFSDPEMQMKIMRTLSIKENLTNNNEEAEAFLKSMDKDLERVRNYASKERGSLSEVISVLTNKSVFPLRAKKREHLNGADCGIRWWSVLLVILFFVVILPLGYVIYHYYGKS</sequence>
<proteinExistence type="predicted"/>
<keyword evidence="5" id="KW-1185">Reference proteome</keyword>
<dbReference type="Gene3D" id="3.10.350.10">
    <property type="entry name" value="LysM domain"/>
    <property type="match status" value="1"/>
</dbReference>
<feature type="region of interest" description="Disordered" evidence="1">
    <location>
        <begin position="58"/>
        <end position="86"/>
    </location>
</feature>
<dbReference type="AlphaFoldDB" id="A0AAN8JRH4"/>
<evidence type="ECO:0000313" key="4">
    <source>
        <dbReference type="EMBL" id="KAK6180183.1"/>
    </source>
</evidence>
<feature type="compositionally biased region" description="Polar residues" evidence="1">
    <location>
        <begin position="1"/>
        <end position="18"/>
    </location>
</feature>
<dbReference type="EMBL" id="JAZGQO010000008">
    <property type="protein sequence ID" value="KAK6180183.1"/>
    <property type="molecule type" value="Genomic_DNA"/>
</dbReference>
<evidence type="ECO:0000256" key="1">
    <source>
        <dbReference type="SAM" id="MobiDB-lite"/>
    </source>
</evidence>
<keyword evidence="2" id="KW-0472">Membrane</keyword>
<dbReference type="InterPro" id="IPR045030">
    <property type="entry name" value="LYSM1-4"/>
</dbReference>
<evidence type="ECO:0000313" key="5">
    <source>
        <dbReference type="Proteomes" id="UP001347796"/>
    </source>
</evidence>
<evidence type="ECO:0000256" key="2">
    <source>
        <dbReference type="SAM" id="Phobius"/>
    </source>
</evidence>
<feature type="transmembrane region" description="Helical" evidence="2">
    <location>
        <begin position="270"/>
        <end position="291"/>
    </location>
</feature>
<dbReference type="PANTHER" id="PTHR20932">
    <property type="entry name" value="LYSM AND PUTATIVE PEPTIDOGLYCAN-BINDING DOMAIN-CONTAINING PROTEIN"/>
    <property type="match status" value="1"/>
</dbReference>
<gene>
    <name evidence="4" type="ORF">SNE40_012378</name>
</gene>
<feature type="region of interest" description="Disordered" evidence="1">
    <location>
        <begin position="1"/>
        <end position="30"/>
    </location>
</feature>
<comment type="caution">
    <text evidence="4">The sequence shown here is derived from an EMBL/GenBank/DDBJ whole genome shotgun (WGS) entry which is preliminary data.</text>
</comment>